<evidence type="ECO:0000256" key="1">
    <source>
        <dbReference type="ARBA" id="ARBA00000142"/>
    </source>
</evidence>
<feature type="active site" evidence="9">
    <location>
        <position position="99"/>
    </location>
</feature>
<feature type="binding site" evidence="9">
    <location>
        <position position="20"/>
    </location>
    <ligand>
        <name>S-adenosyl-L-methionine</name>
        <dbReference type="ChEBI" id="CHEBI:59789"/>
    </ligand>
</feature>
<dbReference type="HOGENOM" id="CLU_007569_0_0_1"/>
<feature type="transmembrane region" description="Helical" evidence="11">
    <location>
        <begin position="1294"/>
        <end position="1314"/>
    </location>
</feature>
<dbReference type="InterPro" id="IPR003358">
    <property type="entry name" value="tRNA_(Gua-N-7)_MeTrfase_Trmb"/>
</dbReference>
<organism evidence="13">
    <name type="scientific">Albugo laibachii Nc14</name>
    <dbReference type="NCBI Taxonomy" id="890382"/>
    <lineage>
        <taxon>Eukaryota</taxon>
        <taxon>Sar</taxon>
        <taxon>Stramenopiles</taxon>
        <taxon>Oomycota</taxon>
        <taxon>Peronosporomycetes</taxon>
        <taxon>Albuginales</taxon>
        <taxon>Albuginaceae</taxon>
        <taxon>Albugo</taxon>
    </lineage>
</organism>
<dbReference type="EMBL" id="FR824143">
    <property type="protein sequence ID" value="CCA20590.1"/>
    <property type="molecule type" value="Genomic_DNA"/>
</dbReference>
<dbReference type="NCBIfam" id="TIGR00091">
    <property type="entry name" value="tRNA (guanosine(46)-N7)-methyltransferase TrmB"/>
    <property type="match status" value="1"/>
</dbReference>
<keyword evidence="11" id="KW-0472">Membrane</keyword>
<feature type="binding site" evidence="9">
    <location>
        <position position="96"/>
    </location>
    <ligand>
        <name>S-adenosyl-L-methionine</name>
        <dbReference type="ChEBI" id="CHEBI:59789"/>
    </ligand>
</feature>
<dbReference type="SUPFAM" id="SSF53335">
    <property type="entry name" value="S-adenosyl-L-methionine-dependent methyltransferases"/>
    <property type="match status" value="1"/>
</dbReference>
<dbReference type="Gene3D" id="3.40.50.150">
    <property type="entry name" value="Vaccinia Virus protein VP39"/>
    <property type="match status" value="1"/>
</dbReference>
<feature type="transmembrane region" description="Helical" evidence="11">
    <location>
        <begin position="653"/>
        <end position="675"/>
    </location>
</feature>
<evidence type="ECO:0000256" key="3">
    <source>
        <dbReference type="ARBA" id="ARBA00022603"/>
    </source>
</evidence>
<comment type="pathway">
    <text evidence="9">tRNA modification; N(7)-methylguanine-tRNA biosynthesis.</text>
</comment>
<dbReference type="Pfam" id="PF04547">
    <property type="entry name" value="Anoctamin"/>
    <property type="match status" value="1"/>
</dbReference>
<feature type="binding site" evidence="9">
    <location>
        <begin position="43"/>
        <end position="44"/>
    </location>
    <ligand>
        <name>S-adenosyl-L-methionine</name>
        <dbReference type="ChEBI" id="CHEBI:59789"/>
    </ligand>
</feature>
<keyword evidence="4 9" id="KW-0808">Transferase</keyword>
<evidence type="ECO:0000256" key="5">
    <source>
        <dbReference type="ARBA" id="ARBA00022691"/>
    </source>
</evidence>
<evidence type="ECO:0000256" key="6">
    <source>
        <dbReference type="ARBA" id="ARBA00022694"/>
    </source>
</evidence>
<keyword evidence="3 9" id="KW-0489">Methyltransferase</keyword>
<evidence type="ECO:0000256" key="2">
    <source>
        <dbReference type="ARBA" id="ARBA00022555"/>
    </source>
</evidence>
<evidence type="ECO:0000256" key="9">
    <source>
        <dbReference type="HAMAP-Rule" id="MF_03055"/>
    </source>
</evidence>
<dbReference type="HAMAP" id="MF_03055">
    <property type="entry name" value="tRNA_methyltr_TrmB_euk"/>
    <property type="match status" value="1"/>
</dbReference>
<gene>
    <name evidence="13" type="primary">AlNc14C98G5942</name>
    <name evidence="13" type="ORF">ALNC14_067330</name>
</gene>
<dbReference type="InterPro" id="IPR049452">
    <property type="entry name" value="Anoctamin_TM"/>
</dbReference>
<dbReference type="CDD" id="cd02440">
    <property type="entry name" value="AdoMet_MTases"/>
    <property type="match status" value="1"/>
</dbReference>
<comment type="subcellular location">
    <subcellularLocation>
        <location evidence="9">Nucleus</location>
    </subcellularLocation>
</comment>
<dbReference type="UniPathway" id="UPA00989"/>
<dbReference type="GO" id="GO:0043527">
    <property type="term" value="C:tRNA methyltransferase complex"/>
    <property type="evidence" value="ECO:0007669"/>
    <property type="project" value="TreeGrafter"/>
</dbReference>
<proteinExistence type="inferred from homology"/>
<feature type="transmembrane region" description="Helical" evidence="11">
    <location>
        <begin position="382"/>
        <end position="401"/>
    </location>
</feature>
<keyword evidence="11" id="KW-1133">Transmembrane helix</keyword>
<protein>
    <recommendedName>
        <fullName evidence="9">tRNA (guanine-N(7)-)-methyltransferase</fullName>
        <ecNumber evidence="9">2.1.1.33</ecNumber>
    </recommendedName>
    <alternativeName>
        <fullName evidence="9">tRNA (guanine(46)-N(7))-methyltransferase</fullName>
    </alternativeName>
    <alternativeName>
        <fullName evidence="9">tRNA(m7G46)-methyltransferase</fullName>
    </alternativeName>
</protein>
<dbReference type="GO" id="GO:0005634">
    <property type="term" value="C:nucleus"/>
    <property type="evidence" value="ECO:0007669"/>
    <property type="project" value="UniProtKB-SubCell"/>
</dbReference>
<keyword evidence="8 9" id="KW-0539">Nucleus</keyword>
<comment type="function">
    <text evidence="9">Catalyzes the formation of N(7)-methylguanine at position 46 (m7G46) in tRNA.</text>
</comment>
<evidence type="ECO:0000313" key="13">
    <source>
        <dbReference type="EMBL" id="CCA20590.1"/>
    </source>
</evidence>
<feature type="transmembrane region" description="Helical" evidence="11">
    <location>
        <begin position="1106"/>
        <end position="1128"/>
    </location>
</feature>
<dbReference type="PANTHER" id="PTHR23417">
    <property type="entry name" value="3-DEOXY-D-MANNO-OCTULOSONIC-ACID TRANSFERASE/TRNA GUANINE-N 7 - -METHYLTRANSFERASE"/>
    <property type="match status" value="1"/>
</dbReference>
<reference evidence="13" key="1">
    <citation type="journal article" date="2011" name="PLoS Biol.">
        <title>Gene gain and loss during evolution of obligate parasitism in the white rust pathogen of Arabidopsis thaliana.</title>
        <authorList>
            <person name="Kemen E."/>
            <person name="Gardiner A."/>
            <person name="Schultz-Larsen T."/>
            <person name="Kemen A.C."/>
            <person name="Balmuth A.L."/>
            <person name="Robert-Seilaniantz A."/>
            <person name="Bailey K."/>
            <person name="Holub E."/>
            <person name="Studholme D.J."/>
            <person name="Maclean D."/>
            <person name="Jones J.D."/>
        </authorList>
    </citation>
    <scope>NUCLEOTIDE SEQUENCE</scope>
</reference>
<feature type="transmembrane region" description="Helical" evidence="11">
    <location>
        <begin position="1178"/>
        <end position="1203"/>
    </location>
</feature>
<comment type="similarity">
    <text evidence="9">Belongs to the class I-like SAM-binding methyltransferase superfamily. TrmB family.</text>
</comment>
<dbReference type="EC" id="2.1.1.33" evidence="9"/>
<evidence type="ECO:0000256" key="11">
    <source>
        <dbReference type="SAM" id="Phobius"/>
    </source>
</evidence>
<evidence type="ECO:0000256" key="10">
    <source>
        <dbReference type="SAM" id="MobiDB-lite"/>
    </source>
</evidence>
<feature type="transmembrane region" description="Helical" evidence="11">
    <location>
        <begin position="1008"/>
        <end position="1027"/>
    </location>
</feature>
<dbReference type="InterPro" id="IPR025763">
    <property type="entry name" value="Trm8_euk"/>
</dbReference>
<keyword evidence="2 9" id="KW-0820">tRNA-binding</keyword>
<dbReference type="InterPro" id="IPR029063">
    <property type="entry name" value="SAM-dependent_MTases_sf"/>
</dbReference>
<evidence type="ECO:0000256" key="8">
    <source>
        <dbReference type="ARBA" id="ARBA00023242"/>
    </source>
</evidence>
<comment type="catalytic activity">
    <reaction evidence="1 9">
        <text>guanosine(46) in tRNA + S-adenosyl-L-methionine = N(7)-methylguanosine(46) in tRNA + S-adenosyl-L-homocysteine</text>
        <dbReference type="Rhea" id="RHEA:42708"/>
        <dbReference type="Rhea" id="RHEA-COMP:10188"/>
        <dbReference type="Rhea" id="RHEA-COMP:10189"/>
        <dbReference type="ChEBI" id="CHEBI:57856"/>
        <dbReference type="ChEBI" id="CHEBI:59789"/>
        <dbReference type="ChEBI" id="CHEBI:74269"/>
        <dbReference type="ChEBI" id="CHEBI:74480"/>
        <dbReference type="EC" id="2.1.1.33"/>
    </reaction>
</comment>
<feature type="transmembrane region" description="Helical" evidence="11">
    <location>
        <begin position="897"/>
        <end position="917"/>
    </location>
</feature>
<keyword evidence="6 9" id="KW-0819">tRNA processing</keyword>
<feature type="transmembrane region" description="Helical" evidence="11">
    <location>
        <begin position="1223"/>
        <end position="1246"/>
    </location>
</feature>
<feature type="region of interest" description="Disordered" evidence="10">
    <location>
        <begin position="228"/>
        <end position="251"/>
    </location>
</feature>
<keyword evidence="7 9" id="KW-0694">RNA-binding</keyword>
<evidence type="ECO:0000259" key="12">
    <source>
        <dbReference type="Pfam" id="PF04547"/>
    </source>
</evidence>
<sequence length="1441" mass="164062">MMDWSNFYQLPKKVEILDIGCGFGGLTVTLAKLFPNQITLALEIRPKVTEFVRLRIEALRAAHVNEYQNVAVMRSNAMRYLPHFFEKAQIQKMFFCFPDPQFKQRNHRRRIVSSDLLTEYAYCLAPGGILYTITDVKELYEWHVQKCTDHPCFQRLSEEELAMDPCVRAMTEETEEGKKVSRTGGSKYVAVFRRIPDSKIPEAHIVISLLSARIQLSRLAMAENGTVSTTHSSQLSVEAHAEASNASRNEKTVQEENQECDHVVEISAGDTAVNIRSDSNDLDSVAIIRENAHLAGYPADCGTSTYKYLSYAKVLRDRGLTHPMRYSSVHLDAVGNPRPELHPISTDFGAHAFHNLPTDSLVLSHYGIGLTLYFKFLKVMSWLFFLLVIITLPMLAIYVSGSESPWEEFKVLYKQNVPSVMRMTSIGHLKESSSTCDQGVQGETISLSCAAGEIGFIKAVYSELATQGSCTCPERNKVMTKTGECRAQYKEECTSHSRCTKRCSSSDYGCFLGVHPVSKVSCCADAWDSASNAPNFSALTIKTLAGCVSKSAQSIAEGLCFGKSTCSFVIDEDATYTWTKLESQKSCPRNKTLKELGTICMTNINDSSDYSACPDPSTRGLLVFAQCFTTSINLFNEWSFKIVGWSAISRNQYLGFAVGCDIVCSFLFLAIVLWMKRKEAAAIDRISRNQIVAADYTVQLMHLPKHTDLDQLRDELRAHLERILTAAEPCTRKFDHIRIADIQFGKSTSGQLKLLRDRGVSVRKLEVEIQRLEKIKQLEGKLDPKKYNSSILSHIKKSRKLDTTLQKHNVKLEKWRKRHGEGTRAQAVTAFITFEEEEGFYRCLQVYPDLGALHRFFQPMERRLHGKRLRFCPAPDPSDIKWENLHYSGLERFFRRWIVNLCALSFLLLSFVIIFLAKYEKGQLDLEFGRTTSCPATITKDDVVLDEFNKQTAASVYKALVGCYCESLLHQMSFQEMMNEEFDVNALTGGTQRYCKVWAKSFVTAQSLSVASIMMVVLVNLLLTRILKFLVKMEKYHTESGHIISQVIKIFFAQLCNTALLVIIINANVQSFYPANSVTSINVSSFQLLSGKYGDFSTEWYQDVGVSLMLTMIINILSPHLNVFVTYLRLEIERFWDRGCTFDYSKTKQDTQRDLEALYRGPKFDLAQRYAQILTTIFITYLLSAGMPLLHVIGFCGIFITYWADKFTFLRITRSPPLYDEKIAKMTGSLLPYAVLLHCCVALWMFSNSMIFQNQEDIQVELHSPSIEFIGEGIPSFQPIERQNLFRRVTRKQVVVLFGFFASACALIVMRILLEYIPALFQNLCPMLKKNLTKTKAVKDLPNYFDAIPTIILREKLQSKRLRRELQQKFQQALDKRMASRLHSKVDLQKRRKTMSGAEQYREENWIVGCHSYSIIDNKEYIHDLAIDSPFSDDIQLDRIL</sequence>
<keyword evidence="11" id="KW-0812">Transmembrane</keyword>
<feature type="binding site" evidence="9">
    <location>
        <begin position="76"/>
        <end position="77"/>
    </location>
    <ligand>
        <name>S-adenosyl-L-methionine</name>
        <dbReference type="ChEBI" id="CHEBI:59789"/>
    </ligand>
</feature>
<name>F0WH75_9STRA</name>
<feature type="transmembrane region" description="Helical" evidence="11">
    <location>
        <begin position="1047"/>
        <end position="1067"/>
    </location>
</feature>
<dbReference type="GO" id="GO:0000049">
    <property type="term" value="F:tRNA binding"/>
    <property type="evidence" value="ECO:0007669"/>
    <property type="project" value="UniProtKB-UniRule"/>
</dbReference>
<dbReference type="PANTHER" id="PTHR23417:SF16">
    <property type="entry name" value="TRNA (GUANINE-N(7)-)-METHYLTRANSFERASE"/>
    <property type="match status" value="1"/>
</dbReference>
<dbReference type="Pfam" id="PF02390">
    <property type="entry name" value="Methyltransf_4"/>
    <property type="match status" value="1"/>
</dbReference>
<evidence type="ECO:0000256" key="4">
    <source>
        <dbReference type="ARBA" id="ARBA00022679"/>
    </source>
</evidence>
<dbReference type="PROSITE" id="PS51625">
    <property type="entry name" value="SAM_MT_TRMB"/>
    <property type="match status" value="1"/>
</dbReference>
<reference evidence="13" key="2">
    <citation type="submission" date="2011-02" db="EMBL/GenBank/DDBJ databases">
        <authorList>
            <person name="MacLean D."/>
        </authorList>
    </citation>
    <scope>NUCLEOTIDE SEQUENCE</scope>
</reference>
<evidence type="ECO:0000256" key="7">
    <source>
        <dbReference type="ARBA" id="ARBA00022884"/>
    </source>
</evidence>
<feature type="binding site" evidence="9">
    <location>
        <begin position="174"/>
        <end position="176"/>
    </location>
    <ligand>
        <name>S-adenosyl-L-methionine</name>
        <dbReference type="ChEBI" id="CHEBI:59789"/>
    </ligand>
</feature>
<feature type="domain" description="Anoctamin transmembrane" evidence="12">
    <location>
        <begin position="884"/>
        <end position="1288"/>
    </location>
</feature>
<dbReference type="GO" id="GO:0008176">
    <property type="term" value="F:tRNA (guanine(46)-N7)-methyltransferase activity"/>
    <property type="evidence" value="ECO:0007669"/>
    <property type="project" value="UniProtKB-UniRule"/>
</dbReference>
<accession>F0WH75</accession>
<keyword evidence="5 9" id="KW-0949">S-adenosyl-L-methionine</keyword>